<sequence>MAEPKVFTLVRHVDETGVSGTGRILDGVIFHTDQVVVCWRSDLRSDNPGHSSIAIYPSWEAFLEIHVHPHGPGAADVQFQDPGSSSGC</sequence>
<gene>
    <name evidence="1" type="ORF">HNQ61_001986</name>
</gene>
<dbReference type="EMBL" id="JACHIA010000004">
    <property type="protein sequence ID" value="MBB6070367.1"/>
    <property type="molecule type" value="Genomic_DNA"/>
</dbReference>
<dbReference type="RefSeq" id="WP_170035753.1">
    <property type="nucleotide sequence ID" value="NZ_JABDTL010000001.1"/>
</dbReference>
<organism evidence="1 2">
    <name type="scientific">Longimicrobium terrae</name>
    <dbReference type="NCBI Taxonomy" id="1639882"/>
    <lineage>
        <taxon>Bacteria</taxon>
        <taxon>Pseudomonadati</taxon>
        <taxon>Gemmatimonadota</taxon>
        <taxon>Longimicrobiia</taxon>
        <taxon>Longimicrobiales</taxon>
        <taxon>Longimicrobiaceae</taxon>
        <taxon>Longimicrobium</taxon>
    </lineage>
</organism>
<accession>A0A841GNY7</accession>
<dbReference type="Proteomes" id="UP000582837">
    <property type="component" value="Unassembled WGS sequence"/>
</dbReference>
<keyword evidence="2" id="KW-1185">Reference proteome</keyword>
<reference evidence="1 2" key="1">
    <citation type="submission" date="2020-08" db="EMBL/GenBank/DDBJ databases">
        <title>Genomic Encyclopedia of Type Strains, Phase IV (KMG-IV): sequencing the most valuable type-strain genomes for metagenomic binning, comparative biology and taxonomic classification.</title>
        <authorList>
            <person name="Goeker M."/>
        </authorList>
    </citation>
    <scope>NUCLEOTIDE SEQUENCE [LARGE SCALE GENOMIC DNA]</scope>
    <source>
        <strain evidence="1 2">DSM 29007</strain>
    </source>
</reference>
<proteinExistence type="predicted"/>
<protein>
    <submittedName>
        <fullName evidence="1">Uncharacterized protein</fullName>
    </submittedName>
</protein>
<comment type="caution">
    <text evidence="1">The sequence shown here is derived from an EMBL/GenBank/DDBJ whole genome shotgun (WGS) entry which is preliminary data.</text>
</comment>
<evidence type="ECO:0000313" key="1">
    <source>
        <dbReference type="EMBL" id="MBB6070367.1"/>
    </source>
</evidence>
<dbReference type="AlphaFoldDB" id="A0A841GNY7"/>
<evidence type="ECO:0000313" key="2">
    <source>
        <dbReference type="Proteomes" id="UP000582837"/>
    </source>
</evidence>
<name>A0A841GNY7_9BACT</name>